<sequence length="163" mass="17924">MLNTQPSIIYFAQVDKEIVFSFTNTGGNTTIVYFDEEQYGIEPSITISITKNLLAGDTVVAYSSESVIDYLVVDNGVDITPVQKLVPSINLDSLQLRKSKLESAIQYLAVNVTASNITNFITTNRNTMIDYERGLDSLQTAITASAAAYLTAQRKTDLLNILN</sequence>
<protein>
    <submittedName>
        <fullName evidence="1">Uncharacterized protein</fullName>
    </submittedName>
</protein>
<dbReference type="EMBL" id="LR798401">
    <property type="protein sequence ID" value="CAB5229224.1"/>
    <property type="molecule type" value="Genomic_DNA"/>
</dbReference>
<dbReference type="EMBL" id="LR796962">
    <property type="protein sequence ID" value="CAB4178063.1"/>
    <property type="molecule type" value="Genomic_DNA"/>
</dbReference>
<gene>
    <name evidence="1" type="ORF">UFOVP1015_33</name>
    <name evidence="2" type="ORF">UFOVP1551_14</name>
</gene>
<organism evidence="1">
    <name type="scientific">uncultured Caudovirales phage</name>
    <dbReference type="NCBI Taxonomy" id="2100421"/>
    <lineage>
        <taxon>Viruses</taxon>
        <taxon>Duplodnaviria</taxon>
        <taxon>Heunggongvirae</taxon>
        <taxon>Uroviricota</taxon>
        <taxon>Caudoviricetes</taxon>
        <taxon>Peduoviridae</taxon>
        <taxon>Maltschvirus</taxon>
        <taxon>Maltschvirus maltsch</taxon>
    </lineage>
</organism>
<proteinExistence type="predicted"/>
<accession>A0A6J5Q172</accession>
<reference evidence="1" key="1">
    <citation type="submission" date="2020-05" db="EMBL/GenBank/DDBJ databases">
        <authorList>
            <person name="Chiriac C."/>
            <person name="Salcher M."/>
            <person name="Ghai R."/>
            <person name="Kavagutti S V."/>
        </authorList>
    </citation>
    <scope>NUCLEOTIDE SEQUENCE</scope>
</reference>
<evidence type="ECO:0000313" key="1">
    <source>
        <dbReference type="EMBL" id="CAB4178063.1"/>
    </source>
</evidence>
<name>A0A6J5Q172_9CAUD</name>
<evidence type="ECO:0000313" key="2">
    <source>
        <dbReference type="EMBL" id="CAB5229224.1"/>
    </source>
</evidence>